<feature type="region of interest" description="Disordered" evidence="1">
    <location>
        <begin position="158"/>
        <end position="277"/>
    </location>
</feature>
<comment type="caution">
    <text evidence="3">The sequence shown here is derived from an EMBL/GenBank/DDBJ whole genome shotgun (WGS) entry which is preliminary data.</text>
</comment>
<feature type="compositionally biased region" description="Gly residues" evidence="1">
    <location>
        <begin position="52"/>
        <end position="63"/>
    </location>
</feature>
<feature type="compositionally biased region" description="Gly residues" evidence="1">
    <location>
        <begin position="268"/>
        <end position="277"/>
    </location>
</feature>
<proteinExistence type="predicted"/>
<keyword evidence="2" id="KW-1133">Transmembrane helix</keyword>
<keyword evidence="4" id="KW-1185">Reference proteome</keyword>
<feature type="compositionally biased region" description="Basic and acidic residues" evidence="1">
    <location>
        <begin position="66"/>
        <end position="75"/>
    </location>
</feature>
<keyword evidence="2" id="KW-0472">Membrane</keyword>
<name>A0ABP5VE01_9ACTN</name>
<feature type="compositionally biased region" description="Low complexity" evidence="1">
    <location>
        <begin position="108"/>
        <end position="118"/>
    </location>
</feature>
<feature type="region of interest" description="Disordered" evidence="1">
    <location>
        <begin position="1"/>
        <end position="138"/>
    </location>
</feature>
<feature type="compositionally biased region" description="Low complexity" evidence="1">
    <location>
        <begin position="76"/>
        <end position="85"/>
    </location>
</feature>
<sequence length="277" mass="26828">MSKPFDYADGATGGEPQGPPNVYLPQGAAPPAYDAYADPAAAHGWQDAYGATGPGGGPNGMDGAGDDPHAHRHSDAPGAYPGHAPGRPHPGGTGGVGGADTGETRELPVVPSASVPAPGRSRTGHRARRKPRPWQSRRVAVAAGAVGAVAAAVLIAGVSLSDSPSGGTQDGEDGRTGSSSGESPTVSPTGTGREEASGAPLDGRAEDREELSGDASASPSAEGSRTPSPSATGGAPPPAGDSTTSAPAAPAPTTTTAPPGRTDEKPGRGPGGTKGPK</sequence>
<dbReference type="EMBL" id="BAAASE010000004">
    <property type="protein sequence ID" value="GAA2398940.1"/>
    <property type="molecule type" value="Genomic_DNA"/>
</dbReference>
<evidence type="ECO:0008006" key="5">
    <source>
        <dbReference type="Google" id="ProtNLM"/>
    </source>
</evidence>
<feature type="compositionally biased region" description="Polar residues" evidence="1">
    <location>
        <begin position="176"/>
        <end position="190"/>
    </location>
</feature>
<accession>A0ABP5VE01</accession>
<evidence type="ECO:0000313" key="3">
    <source>
        <dbReference type="EMBL" id="GAA2398940.1"/>
    </source>
</evidence>
<feature type="transmembrane region" description="Helical" evidence="2">
    <location>
        <begin position="139"/>
        <end position="160"/>
    </location>
</feature>
<keyword evidence="2" id="KW-0812">Transmembrane</keyword>
<dbReference type="RefSeq" id="WP_346138281.1">
    <property type="nucleotide sequence ID" value="NZ_BAAASE010000004.1"/>
</dbReference>
<dbReference type="Proteomes" id="UP001499986">
    <property type="component" value="Unassembled WGS sequence"/>
</dbReference>
<protein>
    <recommendedName>
        <fullName evidence="5">Serine protease</fullName>
    </recommendedName>
</protein>
<organism evidence="3 4">
    <name type="scientific">Streptomyces coeruleofuscus</name>
    <dbReference type="NCBI Taxonomy" id="66879"/>
    <lineage>
        <taxon>Bacteria</taxon>
        <taxon>Bacillati</taxon>
        <taxon>Actinomycetota</taxon>
        <taxon>Actinomycetes</taxon>
        <taxon>Kitasatosporales</taxon>
        <taxon>Streptomycetaceae</taxon>
        <taxon>Streptomyces</taxon>
    </lineage>
</organism>
<feature type="compositionally biased region" description="Low complexity" evidence="1">
    <location>
        <begin position="226"/>
        <end position="260"/>
    </location>
</feature>
<reference evidence="4" key="1">
    <citation type="journal article" date="2019" name="Int. J. Syst. Evol. Microbiol.">
        <title>The Global Catalogue of Microorganisms (GCM) 10K type strain sequencing project: providing services to taxonomists for standard genome sequencing and annotation.</title>
        <authorList>
            <consortium name="The Broad Institute Genomics Platform"/>
            <consortium name="The Broad Institute Genome Sequencing Center for Infectious Disease"/>
            <person name="Wu L."/>
            <person name="Ma J."/>
        </authorList>
    </citation>
    <scope>NUCLEOTIDE SEQUENCE [LARGE SCALE GENOMIC DNA]</scope>
    <source>
        <strain evidence="4">JCM 4358</strain>
    </source>
</reference>
<feature type="compositionally biased region" description="Gly residues" evidence="1">
    <location>
        <begin position="89"/>
        <end position="100"/>
    </location>
</feature>
<gene>
    <name evidence="3" type="ORF">GCM10010255_34260</name>
</gene>
<feature type="compositionally biased region" description="Polar residues" evidence="1">
    <location>
        <begin position="215"/>
        <end position="225"/>
    </location>
</feature>
<feature type="compositionally biased region" description="Low complexity" evidence="1">
    <location>
        <begin position="29"/>
        <end position="51"/>
    </location>
</feature>
<evidence type="ECO:0000256" key="2">
    <source>
        <dbReference type="SAM" id="Phobius"/>
    </source>
</evidence>
<feature type="compositionally biased region" description="Basic residues" evidence="1">
    <location>
        <begin position="122"/>
        <end position="132"/>
    </location>
</feature>
<evidence type="ECO:0000313" key="4">
    <source>
        <dbReference type="Proteomes" id="UP001499986"/>
    </source>
</evidence>
<evidence type="ECO:0000256" key="1">
    <source>
        <dbReference type="SAM" id="MobiDB-lite"/>
    </source>
</evidence>